<gene>
    <name evidence="1" type="ORF">CGI_10004442</name>
</gene>
<organism evidence="1">
    <name type="scientific">Magallana gigas</name>
    <name type="common">Pacific oyster</name>
    <name type="synonym">Crassostrea gigas</name>
    <dbReference type="NCBI Taxonomy" id="29159"/>
    <lineage>
        <taxon>Eukaryota</taxon>
        <taxon>Metazoa</taxon>
        <taxon>Spiralia</taxon>
        <taxon>Lophotrochozoa</taxon>
        <taxon>Mollusca</taxon>
        <taxon>Bivalvia</taxon>
        <taxon>Autobranchia</taxon>
        <taxon>Pteriomorphia</taxon>
        <taxon>Ostreida</taxon>
        <taxon>Ostreoidea</taxon>
        <taxon>Ostreidae</taxon>
        <taxon>Magallana</taxon>
    </lineage>
</organism>
<name>K1PRL6_MAGGI</name>
<dbReference type="Pfam" id="PF14023">
    <property type="entry name" value="Bestrophin-like"/>
    <property type="match status" value="1"/>
</dbReference>
<sequence>MYHTVDKDKYNEIVEGWSLSIRLKKVWADTLRFHNYGHNETKYEAERGQTSIYQQKSDDRWTTKNSHSFGFGVWLPDFRDFCRKFLSTDVGKNTTYSQFNRNIFTSTNSFGVVYLRWVFLISLGFFSLYGVLMIQASSYRMELMMCVLTLFSISMLCYIVSDLDSPFSGFFRIDISIIVDVIYRLEVMHKMAALGFEETVCYPDISRFTQKNYDDAENVNPAMQIQTVC</sequence>
<dbReference type="InParanoid" id="K1PRL6"/>
<reference evidence="1" key="1">
    <citation type="journal article" date="2012" name="Nature">
        <title>The oyster genome reveals stress adaptation and complexity of shell formation.</title>
        <authorList>
            <person name="Zhang G."/>
            <person name="Fang X."/>
            <person name="Guo X."/>
            <person name="Li L."/>
            <person name="Luo R."/>
            <person name="Xu F."/>
            <person name="Yang P."/>
            <person name="Zhang L."/>
            <person name="Wang X."/>
            <person name="Qi H."/>
            <person name="Xiong Z."/>
            <person name="Que H."/>
            <person name="Xie Y."/>
            <person name="Holland P.W."/>
            <person name="Paps J."/>
            <person name="Zhu Y."/>
            <person name="Wu F."/>
            <person name="Chen Y."/>
            <person name="Wang J."/>
            <person name="Peng C."/>
            <person name="Meng J."/>
            <person name="Yang L."/>
            <person name="Liu J."/>
            <person name="Wen B."/>
            <person name="Zhang N."/>
            <person name="Huang Z."/>
            <person name="Zhu Q."/>
            <person name="Feng Y."/>
            <person name="Mount A."/>
            <person name="Hedgecock D."/>
            <person name="Xu Z."/>
            <person name="Liu Y."/>
            <person name="Domazet-Loso T."/>
            <person name="Du Y."/>
            <person name="Sun X."/>
            <person name="Zhang S."/>
            <person name="Liu B."/>
            <person name="Cheng P."/>
            <person name="Jiang X."/>
            <person name="Li J."/>
            <person name="Fan D."/>
            <person name="Wang W."/>
            <person name="Fu W."/>
            <person name="Wang T."/>
            <person name="Wang B."/>
            <person name="Zhang J."/>
            <person name="Peng Z."/>
            <person name="Li Y."/>
            <person name="Li N."/>
            <person name="Wang J."/>
            <person name="Chen M."/>
            <person name="He Y."/>
            <person name="Tan F."/>
            <person name="Song X."/>
            <person name="Zheng Q."/>
            <person name="Huang R."/>
            <person name="Yang H."/>
            <person name="Du X."/>
            <person name="Chen L."/>
            <person name="Yang M."/>
            <person name="Gaffney P.M."/>
            <person name="Wang S."/>
            <person name="Luo L."/>
            <person name="She Z."/>
            <person name="Ming Y."/>
            <person name="Huang W."/>
            <person name="Zhang S."/>
            <person name="Huang B."/>
            <person name="Zhang Y."/>
            <person name="Qu T."/>
            <person name="Ni P."/>
            <person name="Miao G."/>
            <person name="Wang J."/>
            <person name="Wang Q."/>
            <person name="Steinberg C.E."/>
            <person name="Wang H."/>
            <person name="Li N."/>
            <person name="Qian L."/>
            <person name="Zhang G."/>
            <person name="Li Y."/>
            <person name="Yang H."/>
            <person name="Liu X."/>
            <person name="Wang J."/>
            <person name="Yin Y."/>
            <person name="Wang J."/>
        </authorList>
    </citation>
    <scope>NUCLEOTIDE SEQUENCE [LARGE SCALE GENOMIC DNA]</scope>
    <source>
        <strain evidence="1">05x7-T-G4-1.051#20</strain>
    </source>
</reference>
<dbReference type="InterPro" id="IPR025333">
    <property type="entry name" value="DUF4239"/>
</dbReference>
<proteinExistence type="predicted"/>
<accession>K1PRL6</accession>
<evidence type="ECO:0000313" key="1">
    <source>
        <dbReference type="EMBL" id="EKC26922.1"/>
    </source>
</evidence>
<protein>
    <submittedName>
        <fullName evidence="1">Uncharacterized protein</fullName>
    </submittedName>
</protein>
<dbReference type="EMBL" id="JH817607">
    <property type="protein sequence ID" value="EKC26922.1"/>
    <property type="molecule type" value="Genomic_DNA"/>
</dbReference>
<dbReference type="AlphaFoldDB" id="K1PRL6"/>
<dbReference type="HOGENOM" id="CLU_1210805_0_0_1"/>